<sequence>MIILIRGFMLKNIVYISLPEDFTSQIKDFIFDPKILLPVEVGDVQHFSQDELNFEAVMSAILKISAYDQGNVNFPYYKKLLLALNPNIVNMLIHVGLTKIDEGDYNLALEIFLALKGIDGENEVLLSNLALLYEKMAENFLRVDQNVEAMTSNQNALKIYERLLELESPNENVFANAGFFFVKQYKLDRAQELLRHYLRISNNLKLKSKVSEVLDAIGVHKSLALNLERIYDLIILSKEDEAISELVKLLEYHEGSWNAWFLLGWGYRRKGFYSEAKDAFLKVLSIDSKNVDAMNELAICFMELVEFNDSLEYLLKALKLEPDNIKIISNLGILHLKMERSKEAREYFEIVLEYDSSDPIALKYLELLDS</sequence>
<evidence type="ECO:0000313" key="5">
    <source>
        <dbReference type="Proteomes" id="UP000008834"/>
    </source>
</evidence>
<feature type="repeat" description="TPR" evidence="3">
    <location>
        <begin position="257"/>
        <end position="290"/>
    </location>
</feature>
<dbReference type="InterPro" id="IPR019734">
    <property type="entry name" value="TPR_rpt"/>
</dbReference>
<accession>A0AA34R4P5</accession>
<dbReference type="InterPro" id="IPR013105">
    <property type="entry name" value="TPR_2"/>
</dbReference>
<dbReference type="PANTHER" id="PTHR12558">
    <property type="entry name" value="CELL DIVISION CYCLE 16,23,27"/>
    <property type="match status" value="1"/>
</dbReference>
<keyword evidence="2 3" id="KW-0802">TPR repeat</keyword>
<dbReference type="PROSITE" id="PS50005">
    <property type="entry name" value="TPR"/>
    <property type="match status" value="3"/>
</dbReference>
<feature type="repeat" description="TPR" evidence="3">
    <location>
        <begin position="291"/>
        <end position="324"/>
    </location>
</feature>
<protein>
    <submittedName>
        <fullName evidence="4">Tetratricopeptide repeat family protein</fullName>
    </submittedName>
</protein>
<dbReference type="EMBL" id="CP000048">
    <property type="protein sequence ID" value="AAX17232.1"/>
    <property type="molecule type" value="Genomic_DNA"/>
</dbReference>
<dbReference type="SMART" id="SM00028">
    <property type="entry name" value="TPR"/>
    <property type="match status" value="4"/>
</dbReference>
<dbReference type="Pfam" id="PF07719">
    <property type="entry name" value="TPR_2"/>
    <property type="match status" value="1"/>
</dbReference>
<proteinExistence type="predicted"/>
<dbReference type="SUPFAM" id="SSF48452">
    <property type="entry name" value="TPR-like"/>
    <property type="match status" value="2"/>
</dbReference>
<dbReference type="Pfam" id="PF13181">
    <property type="entry name" value="TPR_8"/>
    <property type="match status" value="1"/>
</dbReference>
<evidence type="ECO:0000256" key="3">
    <source>
        <dbReference type="PROSITE-ProRule" id="PRU00339"/>
    </source>
</evidence>
<organism evidence="4 5">
    <name type="scientific">Borrelia hermsii (strain HS1 / DAH)</name>
    <dbReference type="NCBI Taxonomy" id="314723"/>
    <lineage>
        <taxon>Bacteria</taxon>
        <taxon>Pseudomonadati</taxon>
        <taxon>Spirochaetota</taxon>
        <taxon>Spirochaetia</taxon>
        <taxon>Spirochaetales</taxon>
        <taxon>Borreliaceae</taxon>
        <taxon>Borrelia</taxon>
    </lineage>
</organism>
<dbReference type="Proteomes" id="UP000008834">
    <property type="component" value="Chromosome"/>
</dbReference>
<evidence type="ECO:0000256" key="2">
    <source>
        <dbReference type="ARBA" id="ARBA00022803"/>
    </source>
</evidence>
<evidence type="ECO:0000256" key="1">
    <source>
        <dbReference type="ARBA" id="ARBA00022737"/>
    </source>
</evidence>
<dbReference type="AlphaFoldDB" id="A0AA34R4P5"/>
<reference evidence="5" key="1">
    <citation type="submission" date="2004-12" db="EMBL/GenBank/DDBJ databases">
        <title>The genome sequence of Borrelia hermsii and Borrelia turicatae: comparative analysis of two agents of endemic N. America relapsing fever.</title>
        <authorList>
            <person name="Porcella S.F."/>
            <person name="Raffel S.J."/>
            <person name="Schrumpf M.E."/>
            <person name="Montgomery B."/>
            <person name="Smith T."/>
            <person name="Schwan T.G."/>
        </authorList>
    </citation>
    <scope>NUCLEOTIDE SEQUENCE [LARGE SCALE GENOMIC DNA]</scope>
    <source>
        <strain evidence="5">HS1 / DAH</strain>
    </source>
</reference>
<dbReference type="InterPro" id="IPR011990">
    <property type="entry name" value="TPR-like_helical_dom_sf"/>
</dbReference>
<dbReference type="PANTHER" id="PTHR12558:SF13">
    <property type="entry name" value="CELL DIVISION CYCLE PROTEIN 27 HOMOLOG"/>
    <property type="match status" value="1"/>
</dbReference>
<feature type="repeat" description="TPR" evidence="3">
    <location>
        <begin position="325"/>
        <end position="358"/>
    </location>
</feature>
<keyword evidence="1" id="KW-0677">Repeat</keyword>
<dbReference type="Gene3D" id="1.25.40.10">
    <property type="entry name" value="Tetratricopeptide repeat domain"/>
    <property type="match status" value="2"/>
</dbReference>
<evidence type="ECO:0000313" key="4">
    <source>
        <dbReference type="EMBL" id="AAX17232.1"/>
    </source>
</evidence>
<gene>
    <name evidence="4" type="ordered locus">BH0733A</name>
</gene>
<name>A0AA34R4P5_BORHD</name>
<dbReference type="KEGG" id="bhr:BH0733A"/>